<gene>
    <name evidence="2" type="ORF">E6C27_scaffold43059G00920</name>
</gene>
<dbReference type="Proteomes" id="UP000321393">
    <property type="component" value="Unassembled WGS sequence"/>
</dbReference>
<dbReference type="OrthoDB" id="1002209at2759"/>
<dbReference type="EMBL" id="SSTE01020563">
    <property type="protein sequence ID" value="KAA0033901.1"/>
    <property type="molecule type" value="Genomic_DNA"/>
</dbReference>
<dbReference type="InterPro" id="IPR005162">
    <property type="entry name" value="Retrotrans_gag_dom"/>
</dbReference>
<comment type="caution">
    <text evidence="2">The sequence shown here is derived from an EMBL/GenBank/DDBJ whole genome shotgun (WGS) entry which is preliminary data.</text>
</comment>
<dbReference type="InterPro" id="IPR043502">
    <property type="entry name" value="DNA/RNA_pol_sf"/>
</dbReference>
<dbReference type="Pfam" id="PF03732">
    <property type="entry name" value="Retrotrans_gag"/>
    <property type="match status" value="1"/>
</dbReference>
<evidence type="ECO:0000259" key="1">
    <source>
        <dbReference type="Pfam" id="PF03732"/>
    </source>
</evidence>
<name>A0A5A7SWR2_CUCMM</name>
<feature type="domain" description="Retrotransposon gag" evidence="1">
    <location>
        <begin position="2"/>
        <end position="60"/>
    </location>
</feature>
<dbReference type="PANTHER" id="PTHR35046">
    <property type="entry name" value="ZINC KNUCKLE (CCHC-TYPE) FAMILY PROTEIN"/>
    <property type="match status" value="1"/>
</dbReference>
<organism evidence="2 3">
    <name type="scientific">Cucumis melo var. makuwa</name>
    <name type="common">Oriental melon</name>
    <dbReference type="NCBI Taxonomy" id="1194695"/>
    <lineage>
        <taxon>Eukaryota</taxon>
        <taxon>Viridiplantae</taxon>
        <taxon>Streptophyta</taxon>
        <taxon>Embryophyta</taxon>
        <taxon>Tracheophyta</taxon>
        <taxon>Spermatophyta</taxon>
        <taxon>Magnoliopsida</taxon>
        <taxon>eudicotyledons</taxon>
        <taxon>Gunneridae</taxon>
        <taxon>Pentapetalae</taxon>
        <taxon>rosids</taxon>
        <taxon>fabids</taxon>
        <taxon>Cucurbitales</taxon>
        <taxon>Cucurbitaceae</taxon>
        <taxon>Benincaseae</taxon>
        <taxon>Cucumis</taxon>
    </lineage>
</organism>
<reference evidence="2 3" key="1">
    <citation type="submission" date="2019-08" db="EMBL/GenBank/DDBJ databases">
        <title>Draft genome sequences of two oriental melons (Cucumis melo L. var makuwa).</title>
        <authorList>
            <person name="Kwon S.-Y."/>
        </authorList>
    </citation>
    <scope>NUCLEOTIDE SEQUENCE [LARGE SCALE GENOMIC DNA]</scope>
    <source>
        <strain evidence="3">cv. SW 3</strain>
        <tissue evidence="2">Leaf</tissue>
    </source>
</reference>
<dbReference type="SUPFAM" id="SSF56672">
    <property type="entry name" value="DNA/RNA polymerases"/>
    <property type="match status" value="1"/>
</dbReference>
<sequence length="284" mass="32108">MQKFFSTNLRYAKQQKFLNLKQGNMTLEQYDTEFDMLSRFALEVVANKAARNDKFVSGLRLDPQGFVQAFRPTTHVDALHLAVHISIHERADPSKTARKWSPAASSKDCCNKKDLERTTCLSSCGRSHGGRCLAGSGTPIPQQRRVFATTRQEVEQTGTVVTGTLSILGYFAFVLFDSREIDFVTELEPDIVPISRAPYRMVIAELKELRVQLQELLDKVSNEGVSVDPAKIEAVTSWPQPSTVIEIRSFLDLAGYYRRFMEDFSRIASPLTQLTRKRTPSDNH</sequence>
<dbReference type="Gene3D" id="3.30.70.270">
    <property type="match status" value="1"/>
</dbReference>
<dbReference type="PANTHER" id="PTHR35046:SF18">
    <property type="entry name" value="RNA-DIRECTED DNA POLYMERASE"/>
    <property type="match status" value="1"/>
</dbReference>
<evidence type="ECO:0000313" key="2">
    <source>
        <dbReference type="EMBL" id="KAA0033901.1"/>
    </source>
</evidence>
<dbReference type="InterPro" id="IPR043128">
    <property type="entry name" value="Rev_trsase/Diguanyl_cyclase"/>
</dbReference>
<protein>
    <submittedName>
        <fullName evidence="2">Gag-protease polyprotein</fullName>
    </submittedName>
</protein>
<proteinExistence type="predicted"/>
<dbReference type="AlphaFoldDB" id="A0A5A7SWR2"/>
<accession>A0A5A7SWR2</accession>
<evidence type="ECO:0000313" key="3">
    <source>
        <dbReference type="Proteomes" id="UP000321393"/>
    </source>
</evidence>